<proteinExistence type="predicted"/>
<gene>
    <name evidence="3" type="ORF">GR183_16475</name>
</gene>
<dbReference type="Proteomes" id="UP000433101">
    <property type="component" value="Unassembled WGS sequence"/>
</dbReference>
<feature type="transmembrane region" description="Helical" evidence="2">
    <location>
        <begin position="20"/>
        <end position="45"/>
    </location>
</feature>
<evidence type="ECO:0000313" key="4">
    <source>
        <dbReference type="Proteomes" id="UP000433101"/>
    </source>
</evidence>
<accession>A0A7X3S951</accession>
<evidence type="ECO:0000256" key="1">
    <source>
        <dbReference type="SAM" id="MobiDB-lite"/>
    </source>
</evidence>
<dbReference type="EMBL" id="WUMV01000007">
    <property type="protein sequence ID" value="MXN66512.1"/>
    <property type="molecule type" value="Genomic_DNA"/>
</dbReference>
<name>A0A7X3S951_9HYPH</name>
<sequence>MTMKQLFKKYGPLWLSAKTWTIVGGAAAIFSLLLSAMFFCSGAALTKRTLISGLALQAHEDVYNFLAQVNEHYSGNRDSEGRFLVKPGDDIAPEIRIALVQAEGAIARAKIVDDADISACLDAMYYLMGSLVEAPMFQGIDFSIEEYVLELDGFPDMVGRYLEGKQMTEEQTRTSRSTSVSECGPMRFDLPGIQKLGTSPNP</sequence>
<reference evidence="3 4" key="1">
    <citation type="submission" date="2019-12" db="EMBL/GenBank/DDBJ databases">
        <authorList>
            <person name="Li M."/>
        </authorList>
    </citation>
    <scope>NUCLEOTIDE SEQUENCE [LARGE SCALE GENOMIC DNA]</scope>
    <source>
        <strain evidence="3 4">GBMRC 2046</strain>
    </source>
</reference>
<organism evidence="3 4">
    <name type="scientific">Stappia sediminis</name>
    <dbReference type="NCBI Taxonomy" id="2692190"/>
    <lineage>
        <taxon>Bacteria</taxon>
        <taxon>Pseudomonadati</taxon>
        <taxon>Pseudomonadota</taxon>
        <taxon>Alphaproteobacteria</taxon>
        <taxon>Hyphomicrobiales</taxon>
        <taxon>Stappiaceae</taxon>
        <taxon>Stappia</taxon>
    </lineage>
</organism>
<evidence type="ECO:0000313" key="3">
    <source>
        <dbReference type="EMBL" id="MXN66512.1"/>
    </source>
</evidence>
<feature type="region of interest" description="Disordered" evidence="1">
    <location>
        <begin position="166"/>
        <end position="202"/>
    </location>
</feature>
<evidence type="ECO:0000256" key="2">
    <source>
        <dbReference type="SAM" id="Phobius"/>
    </source>
</evidence>
<keyword evidence="2" id="KW-0472">Membrane</keyword>
<keyword evidence="2" id="KW-0812">Transmembrane</keyword>
<keyword evidence="2" id="KW-1133">Transmembrane helix</keyword>
<protein>
    <submittedName>
        <fullName evidence="3">Uncharacterized protein</fullName>
    </submittedName>
</protein>
<dbReference type="AlphaFoldDB" id="A0A7X3S951"/>
<keyword evidence="4" id="KW-1185">Reference proteome</keyword>
<comment type="caution">
    <text evidence="3">The sequence shown here is derived from an EMBL/GenBank/DDBJ whole genome shotgun (WGS) entry which is preliminary data.</text>
</comment>